<evidence type="ECO:0000313" key="1">
    <source>
        <dbReference type="EMBL" id="NZD62882.1"/>
    </source>
</evidence>
<dbReference type="Proteomes" id="UP000532162">
    <property type="component" value="Unassembled WGS sequence"/>
</dbReference>
<accession>A0A7Z0RK13</accession>
<name>A0A7Z0RK13_9HYPH</name>
<comment type="caution">
    <text evidence="1">The sequence shown here is derived from an EMBL/GenBank/DDBJ whole genome shotgun (WGS) entry which is preliminary data.</text>
</comment>
<dbReference type="InterPro" id="IPR027310">
    <property type="entry name" value="Profilin_CS"/>
</dbReference>
<proteinExistence type="predicted"/>
<dbReference type="EMBL" id="JACCPJ010000002">
    <property type="protein sequence ID" value="NZD62882.1"/>
    <property type="molecule type" value="Genomic_DNA"/>
</dbReference>
<dbReference type="InterPro" id="IPR024524">
    <property type="entry name" value="DUF3800"/>
</dbReference>
<organism evidence="1 2">
    <name type="scientific">Rhizobium changzhiense</name>
    <dbReference type="NCBI Taxonomy" id="2692317"/>
    <lineage>
        <taxon>Bacteria</taxon>
        <taxon>Pseudomonadati</taxon>
        <taxon>Pseudomonadota</taxon>
        <taxon>Alphaproteobacteria</taxon>
        <taxon>Hyphomicrobiales</taxon>
        <taxon>Rhizobiaceae</taxon>
        <taxon>Rhizobium/Agrobacterium group</taxon>
        <taxon>Rhizobium</taxon>
    </lineage>
</organism>
<dbReference type="Pfam" id="PF12686">
    <property type="entry name" value="DUF3800"/>
    <property type="match status" value="1"/>
</dbReference>
<reference evidence="1 2" key="1">
    <citation type="submission" date="2020-07" db="EMBL/GenBank/DDBJ databases">
        <authorList>
            <person name="Sun Q."/>
        </authorList>
    </citation>
    <scope>NUCLEOTIDE SEQUENCE [LARGE SCALE GENOMIC DNA]</scope>
    <source>
        <strain evidence="1 2">WYCCWR 11290</strain>
    </source>
</reference>
<evidence type="ECO:0000313" key="2">
    <source>
        <dbReference type="Proteomes" id="UP000532162"/>
    </source>
</evidence>
<dbReference type="RefSeq" id="WP_180695242.1">
    <property type="nucleotide sequence ID" value="NZ_JACCPJ010000002.1"/>
</dbReference>
<protein>
    <submittedName>
        <fullName evidence="1">DUF3800 domain-containing protein</fullName>
    </submittedName>
</protein>
<gene>
    <name evidence="1" type="ORF">HX900_17400</name>
</gene>
<sequence length="261" mass="31509">MSWHAYIDESYTPDRDAYVIGGCIATKTDWIEFSAEWRLFTERFGRIDAARHRYFHMTEMTHRLEEVGFFYSVMSKYVPVFISVRFNRSEFDRARRRICIPGAVIEWDPANYYWIAFRCLMDKFHLERPLLEKLIPLDEVVQFHMDDTFDRKPVERGWNEYIFHRPDDIRDRYADTPIFENDKNVPPLQAADLWAWWVREWSDRGAPQRILRHDFEEFAKPSIRRSPRVTLDIEFTEEQFLPTLARMAKRQTGREVIILSP</sequence>
<dbReference type="PROSITE" id="PS00414">
    <property type="entry name" value="PROFILIN"/>
    <property type="match status" value="1"/>
</dbReference>
<dbReference type="GO" id="GO:0003779">
    <property type="term" value="F:actin binding"/>
    <property type="evidence" value="ECO:0007669"/>
    <property type="project" value="InterPro"/>
</dbReference>
<dbReference type="AlphaFoldDB" id="A0A7Z0RK13"/>